<dbReference type="RefSeq" id="WP_183539848.1">
    <property type="nucleotide sequence ID" value="NZ_DASWOY010000021.1"/>
</dbReference>
<dbReference type="EMBL" id="JACHHV010000014">
    <property type="protein sequence ID" value="MBB5888107.1"/>
    <property type="molecule type" value="Genomic_DNA"/>
</dbReference>
<feature type="domain" description="CYTH" evidence="1">
    <location>
        <begin position="4"/>
        <end position="195"/>
    </location>
</feature>
<dbReference type="PROSITE" id="PS51707">
    <property type="entry name" value="CYTH"/>
    <property type="match status" value="1"/>
</dbReference>
<dbReference type="Proteomes" id="UP000562464">
    <property type="component" value="Unassembled WGS sequence"/>
</dbReference>
<dbReference type="SMART" id="SM01118">
    <property type="entry name" value="CYTH"/>
    <property type="match status" value="1"/>
</dbReference>
<organism evidence="2 3">
    <name type="scientific">Lactovum miscens</name>
    <dbReference type="NCBI Taxonomy" id="190387"/>
    <lineage>
        <taxon>Bacteria</taxon>
        <taxon>Bacillati</taxon>
        <taxon>Bacillota</taxon>
        <taxon>Bacilli</taxon>
        <taxon>Lactobacillales</taxon>
        <taxon>Streptococcaceae</taxon>
        <taxon>Lactovum</taxon>
    </lineage>
</organism>
<dbReference type="CDD" id="cd07762">
    <property type="entry name" value="CYTH-like_Pase_1"/>
    <property type="match status" value="1"/>
</dbReference>
<evidence type="ECO:0000313" key="3">
    <source>
        <dbReference type="Proteomes" id="UP000562464"/>
    </source>
</evidence>
<reference evidence="2 3" key="1">
    <citation type="submission" date="2020-08" db="EMBL/GenBank/DDBJ databases">
        <title>Genomic Encyclopedia of Type Strains, Phase IV (KMG-IV): sequencing the most valuable type-strain genomes for metagenomic binning, comparative biology and taxonomic classification.</title>
        <authorList>
            <person name="Goeker M."/>
        </authorList>
    </citation>
    <scope>NUCLEOTIDE SEQUENCE [LARGE SCALE GENOMIC DNA]</scope>
    <source>
        <strain evidence="2 3">DSM 14925</strain>
    </source>
</reference>
<dbReference type="AlphaFoldDB" id="A0A841C736"/>
<sequence>MPTHLEIEFKSLLSMPEYERLQKLFSHVKPVTQTNYYFDTKDLKMRENHLSLRIRCFSETAEMTLKVPQEVGNLEYNIDVPLVEAKSLIENKSLVKCQQNISSICDIIAERGLTFSDITCIGSLRTTRREYQMSIGLAALDFNEYLGTSDYEFELEVENDKQGQNDFDEFLEKNGIEFRYARSKVVRFLDTLKHKSREKD</sequence>
<dbReference type="PIRSF" id="PIRSF012526">
    <property type="entry name" value="CYTH_UCP012526"/>
    <property type="match status" value="1"/>
</dbReference>
<dbReference type="InterPro" id="IPR023577">
    <property type="entry name" value="CYTH_domain"/>
</dbReference>
<proteinExistence type="predicted"/>
<accession>A0A841C736</accession>
<protein>
    <submittedName>
        <fullName evidence="2">Uncharacterized protein YjbK</fullName>
    </submittedName>
</protein>
<evidence type="ECO:0000313" key="2">
    <source>
        <dbReference type="EMBL" id="MBB5888107.1"/>
    </source>
</evidence>
<comment type="caution">
    <text evidence="2">The sequence shown here is derived from an EMBL/GenBank/DDBJ whole genome shotgun (WGS) entry which is preliminary data.</text>
</comment>
<name>A0A841C736_9LACT</name>
<dbReference type="Pfam" id="PF01928">
    <property type="entry name" value="CYTH"/>
    <property type="match status" value="1"/>
</dbReference>
<dbReference type="Gene3D" id="2.40.320.10">
    <property type="entry name" value="Hypothetical Protein Pfu-838710-001"/>
    <property type="match status" value="1"/>
</dbReference>
<dbReference type="InterPro" id="IPR033469">
    <property type="entry name" value="CYTH-like_dom_sf"/>
</dbReference>
<gene>
    <name evidence="2" type="ORF">HNQ37_000998</name>
</gene>
<evidence type="ECO:0000259" key="1">
    <source>
        <dbReference type="PROSITE" id="PS51707"/>
    </source>
</evidence>
<dbReference type="SUPFAM" id="SSF55154">
    <property type="entry name" value="CYTH-like phosphatases"/>
    <property type="match status" value="1"/>
</dbReference>
<keyword evidence="3" id="KW-1185">Reference proteome</keyword>
<dbReference type="InterPro" id="IPR009195">
    <property type="entry name" value="Uncharacterised_YjbK"/>
</dbReference>